<evidence type="ECO:0000313" key="1">
    <source>
        <dbReference type="EMBL" id="NBJ27056.1"/>
    </source>
</evidence>
<dbReference type="Proteomes" id="UP000818323">
    <property type="component" value="Unassembled WGS sequence"/>
</dbReference>
<reference evidence="1 2" key="1">
    <citation type="submission" date="2020-01" db="EMBL/GenBank/DDBJ databases">
        <title>Microvirga sp. nov., an arsenate reduction bacterium isolated from Tibet hotspring sediments.</title>
        <authorList>
            <person name="Yuan C.-G."/>
        </authorList>
    </citation>
    <scope>NUCLEOTIDE SEQUENCE [LARGE SCALE GENOMIC DNA]</scope>
    <source>
        <strain evidence="1 2">SYSU G3D203</strain>
    </source>
</reference>
<dbReference type="EMBL" id="JAAAXJ010000025">
    <property type="protein sequence ID" value="NBJ27056.1"/>
    <property type="molecule type" value="Genomic_DNA"/>
</dbReference>
<keyword evidence="2" id="KW-1185">Reference proteome</keyword>
<organism evidence="1 2">
    <name type="scientific">Microvirga arsenatis</name>
    <dbReference type="NCBI Taxonomy" id="2692265"/>
    <lineage>
        <taxon>Bacteria</taxon>
        <taxon>Pseudomonadati</taxon>
        <taxon>Pseudomonadota</taxon>
        <taxon>Alphaproteobacteria</taxon>
        <taxon>Hyphomicrobiales</taxon>
        <taxon>Methylobacteriaceae</taxon>
        <taxon>Microvirga</taxon>
    </lineage>
</organism>
<evidence type="ECO:0000313" key="2">
    <source>
        <dbReference type="Proteomes" id="UP000818323"/>
    </source>
</evidence>
<gene>
    <name evidence="1" type="ORF">GR303_22245</name>
</gene>
<proteinExistence type="predicted"/>
<comment type="caution">
    <text evidence="1">The sequence shown here is derived from an EMBL/GenBank/DDBJ whole genome shotgun (WGS) entry which is preliminary data.</text>
</comment>
<name>A0ABW9Z538_9HYPH</name>
<accession>A0ABW9Z538</accession>
<dbReference type="RefSeq" id="WP_161726383.1">
    <property type="nucleotide sequence ID" value="NZ_JAAAXI010000034.1"/>
</dbReference>
<protein>
    <submittedName>
        <fullName evidence="1">Uncharacterized protein</fullName>
    </submittedName>
</protein>
<sequence>MDPRLREVIANSAFETIFVRDKGLMLGQGEVWITYDKLGFGLGAITLER</sequence>